<organism evidence="2 3">
    <name type="scientific">Pisciglobus halotolerans</name>
    <dbReference type="NCBI Taxonomy" id="745365"/>
    <lineage>
        <taxon>Bacteria</taxon>
        <taxon>Bacillati</taxon>
        <taxon>Bacillota</taxon>
        <taxon>Bacilli</taxon>
        <taxon>Lactobacillales</taxon>
        <taxon>Carnobacteriaceae</taxon>
    </lineage>
</organism>
<feature type="transmembrane region" description="Helical" evidence="1">
    <location>
        <begin position="92"/>
        <end position="108"/>
    </location>
</feature>
<feature type="transmembrane region" description="Helical" evidence="1">
    <location>
        <begin position="152"/>
        <end position="176"/>
    </location>
</feature>
<keyword evidence="3" id="KW-1185">Reference proteome</keyword>
<feature type="transmembrane region" description="Helical" evidence="1">
    <location>
        <begin position="20"/>
        <end position="40"/>
    </location>
</feature>
<accession>A0A1I3BKC6</accession>
<dbReference type="EMBL" id="FOQE01000007">
    <property type="protein sequence ID" value="SFH62732.1"/>
    <property type="molecule type" value="Genomic_DNA"/>
</dbReference>
<dbReference type="AlphaFoldDB" id="A0A1I3BKC6"/>
<protein>
    <recommendedName>
        <fullName evidence="4">PDZ domain-containing protein</fullName>
    </recommendedName>
</protein>
<evidence type="ECO:0000256" key="1">
    <source>
        <dbReference type="SAM" id="Phobius"/>
    </source>
</evidence>
<feature type="transmembrane region" description="Helical" evidence="1">
    <location>
        <begin position="115"/>
        <end position="132"/>
    </location>
</feature>
<feature type="transmembrane region" description="Helical" evidence="1">
    <location>
        <begin position="66"/>
        <end position="86"/>
    </location>
</feature>
<dbReference type="InterPro" id="IPR036034">
    <property type="entry name" value="PDZ_sf"/>
</dbReference>
<evidence type="ECO:0000313" key="3">
    <source>
        <dbReference type="Proteomes" id="UP000198668"/>
    </source>
</evidence>
<proteinExistence type="predicted"/>
<feature type="transmembrane region" description="Helical" evidence="1">
    <location>
        <begin position="289"/>
        <end position="307"/>
    </location>
</feature>
<gene>
    <name evidence="2" type="ORF">SAMN04489868_10753</name>
</gene>
<dbReference type="Proteomes" id="UP000198668">
    <property type="component" value="Unassembled WGS sequence"/>
</dbReference>
<sequence length="406" mass="45401">MNHRNVKKVGGEMVANILTALAVFFVQPSFLVGLALAFMISAQRKKRERSYFHVAIDKRSYEVKTYLVDGLLIGLLCSVLIVAVGIPVTIDWIILYQLIALLMLLFGFRFIHPLFTFSAAVLVLVGIREFIAPENAAFLSNPLYEPFSQLKWVHSSFGLNVLIMSLLVLAGTLIYFKKKTFLHLSPILSKTKRGKKTASYRITPFFVIPLVLIVPGSTFTAFFDWWPVFSIGNQQYAFFILPVLFGFRLVIRGQVVSEAIRKTMNELMIVGILGLLCAAGSYWFAPASLIGSLLLILSGGAVLFRHYRREKKAGYLYGFSNDGLKIIGIKLDTPAQKMELKLGETLVACNDLPLRTIEDFYAALATNSVYCHLKVRGTDGELRLTESALYDDDPYGIGLVFLPDQE</sequence>
<dbReference type="SUPFAM" id="SSF50156">
    <property type="entry name" value="PDZ domain-like"/>
    <property type="match status" value="1"/>
</dbReference>
<keyword evidence="1" id="KW-0472">Membrane</keyword>
<dbReference type="OrthoDB" id="198399at2"/>
<feature type="transmembrane region" description="Helical" evidence="1">
    <location>
        <begin position="263"/>
        <end position="283"/>
    </location>
</feature>
<name>A0A1I3BKC6_9LACT</name>
<feature type="transmembrane region" description="Helical" evidence="1">
    <location>
        <begin position="202"/>
        <end position="223"/>
    </location>
</feature>
<evidence type="ECO:0008006" key="4">
    <source>
        <dbReference type="Google" id="ProtNLM"/>
    </source>
</evidence>
<evidence type="ECO:0000313" key="2">
    <source>
        <dbReference type="EMBL" id="SFH62732.1"/>
    </source>
</evidence>
<reference evidence="2 3" key="1">
    <citation type="submission" date="2016-10" db="EMBL/GenBank/DDBJ databases">
        <authorList>
            <person name="de Groot N.N."/>
        </authorList>
    </citation>
    <scope>NUCLEOTIDE SEQUENCE [LARGE SCALE GENOMIC DNA]</scope>
    <source>
        <strain evidence="2 3">DSM 27630</strain>
    </source>
</reference>
<feature type="transmembrane region" description="Helical" evidence="1">
    <location>
        <begin position="235"/>
        <end position="251"/>
    </location>
</feature>
<keyword evidence="1" id="KW-0812">Transmembrane</keyword>
<keyword evidence="1" id="KW-1133">Transmembrane helix</keyword>
<dbReference type="RefSeq" id="WP_092091619.1">
    <property type="nucleotide sequence ID" value="NZ_FOQE01000007.1"/>
</dbReference>